<evidence type="ECO:0000313" key="1">
    <source>
        <dbReference type="EMBL" id="MFC5861106.1"/>
    </source>
</evidence>
<comment type="caution">
    <text evidence="1">The sequence shown here is derived from an EMBL/GenBank/DDBJ whole genome shotgun (WGS) entry which is preliminary data.</text>
</comment>
<evidence type="ECO:0000313" key="2">
    <source>
        <dbReference type="Proteomes" id="UP001596091"/>
    </source>
</evidence>
<name>A0ABW1EB34_9BACT</name>
<sequence length="139" mass="14148">MANPIVTIFDDVKNWIGKAFKKVESEGPAIIATINQVAPEAEAVFALVDPVAAAIVNPIATEVVGDLGTVQAFAKQGAFSSIPNFASAIVTNLKTIASEAHISNPASLSKAQGIVSAIEAMLESVSNTAAAETTAVKAA</sequence>
<dbReference type="RefSeq" id="WP_263334419.1">
    <property type="nucleotide sequence ID" value="NZ_JAGSYH010000002.1"/>
</dbReference>
<dbReference type="Proteomes" id="UP001596091">
    <property type="component" value="Unassembled WGS sequence"/>
</dbReference>
<accession>A0ABW1EB34</accession>
<reference evidence="2" key="1">
    <citation type="journal article" date="2019" name="Int. J. Syst. Evol. Microbiol.">
        <title>The Global Catalogue of Microorganisms (GCM) 10K type strain sequencing project: providing services to taxonomists for standard genome sequencing and annotation.</title>
        <authorList>
            <consortium name="The Broad Institute Genomics Platform"/>
            <consortium name="The Broad Institute Genome Sequencing Center for Infectious Disease"/>
            <person name="Wu L."/>
            <person name="Ma J."/>
        </authorList>
    </citation>
    <scope>NUCLEOTIDE SEQUENCE [LARGE SCALE GENOMIC DNA]</scope>
    <source>
        <strain evidence="2">JCM 4087</strain>
    </source>
</reference>
<gene>
    <name evidence="1" type="ORF">ACFPT7_02245</name>
</gene>
<dbReference type="EMBL" id="JBHSPH010000001">
    <property type="protein sequence ID" value="MFC5861106.1"/>
    <property type="molecule type" value="Genomic_DNA"/>
</dbReference>
<proteinExistence type="predicted"/>
<keyword evidence="2" id="KW-1185">Reference proteome</keyword>
<organism evidence="1 2">
    <name type="scientific">Acidicapsa dinghuensis</name>
    <dbReference type="NCBI Taxonomy" id="2218256"/>
    <lineage>
        <taxon>Bacteria</taxon>
        <taxon>Pseudomonadati</taxon>
        <taxon>Acidobacteriota</taxon>
        <taxon>Terriglobia</taxon>
        <taxon>Terriglobales</taxon>
        <taxon>Acidobacteriaceae</taxon>
        <taxon>Acidicapsa</taxon>
    </lineage>
</organism>
<protein>
    <submittedName>
        <fullName evidence="1">Uncharacterized protein</fullName>
    </submittedName>
</protein>